<dbReference type="SUPFAM" id="SSF52058">
    <property type="entry name" value="L domain-like"/>
    <property type="match status" value="1"/>
</dbReference>
<evidence type="ECO:0000313" key="2">
    <source>
        <dbReference type="Proteomes" id="UP000677054"/>
    </source>
</evidence>
<proteinExistence type="predicted"/>
<keyword evidence="2" id="KW-1185">Reference proteome</keyword>
<dbReference type="Pfam" id="PF00560">
    <property type="entry name" value="LRR_1"/>
    <property type="match status" value="1"/>
</dbReference>
<dbReference type="EMBL" id="LR900687">
    <property type="protein sequence ID" value="CAD7246566.1"/>
    <property type="molecule type" value="Genomic_DNA"/>
</dbReference>
<name>A0A7R8XB15_9CRUS</name>
<dbReference type="EMBL" id="CAJPEV010001170">
    <property type="protein sequence ID" value="CAG0891152.1"/>
    <property type="molecule type" value="Genomic_DNA"/>
</dbReference>
<dbReference type="InterPro" id="IPR032675">
    <property type="entry name" value="LRR_dom_sf"/>
</dbReference>
<reference evidence="1" key="1">
    <citation type="submission" date="2020-11" db="EMBL/GenBank/DDBJ databases">
        <authorList>
            <person name="Tran Van P."/>
        </authorList>
    </citation>
    <scope>NUCLEOTIDE SEQUENCE</scope>
</reference>
<accession>A0A7R8XB15</accession>
<dbReference type="Proteomes" id="UP000677054">
    <property type="component" value="Unassembled WGS sequence"/>
</dbReference>
<protein>
    <submittedName>
        <fullName evidence="1">Uncharacterized protein</fullName>
    </submittedName>
</protein>
<gene>
    <name evidence="1" type="ORF">DSTB1V02_LOCUS6414</name>
</gene>
<evidence type="ECO:0000313" key="1">
    <source>
        <dbReference type="EMBL" id="CAD7246566.1"/>
    </source>
</evidence>
<dbReference type="InterPro" id="IPR001611">
    <property type="entry name" value="Leu-rich_rpt"/>
</dbReference>
<dbReference type="PROSITE" id="PS51450">
    <property type="entry name" value="LRR"/>
    <property type="match status" value="1"/>
</dbReference>
<dbReference type="Gene3D" id="3.80.10.10">
    <property type="entry name" value="Ribonuclease Inhibitor"/>
    <property type="match status" value="1"/>
</dbReference>
<sequence length="231" mass="25594">MLSKSYIALALGSADKELPREGPHLEFMLCGIKFILTKTLRQFLLIESDVVRELPEGVFGNVTFEALIIFQVAAVHPSALLPSKDRLYHVQIYFSGLAEFPWEVLPELTHLYYMDLKNNYLTDLPPVLSPNLTTLDLGGNQITRVEYNWSAPNLTVLSIGFTVNASIRLSGNQISELTEASIRPMLEVFSSGDGYIDLAVVTCRCCGDIDSVVRGSRPQRPVGDGEEMLDA</sequence>
<dbReference type="AlphaFoldDB" id="A0A7R8XB15"/>
<dbReference type="OrthoDB" id="546383at2759"/>
<organism evidence="1">
    <name type="scientific">Darwinula stevensoni</name>
    <dbReference type="NCBI Taxonomy" id="69355"/>
    <lineage>
        <taxon>Eukaryota</taxon>
        <taxon>Metazoa</taxon>
        <taxon>Ecdysozoa</taxon>
        <taxon>Arthropoda</taxon>
        <taxon>Crustacea</taxon>
        <taxon>Oligostraca</taxon>
        <taxon>Ostracoda</taxon>
        <taxon>Podocopa</taxon>
        <taxon>Podocopida</taxon>
        <taxon>Darwinulocopina</taxon>
        <taxon>Darwinuloidea</taxon>
        <taxon>Darwinulidae</taxon>
        <taxon>Darwinula</taxon>
    </lineage>
</organism>